<organism evidence="2 3">
    <name type="scientific">Mycobacterium dioxanotrophicus</name>
    <dbReference type="NCBI Taxonomy" id="482462"/>
    <lineage>
        <taxon>Bacteria</taxon>
        <taxon>Bacillati</taxon>
        <taxon>Actinomycetota</taxon>
        <taxon>Actinomycetes</taxon>
        <taxon>Mycobacteriales</taxon>
        <taxon>Mycobacteriaceae</taxon>
        <taxon>Mycobacterium</taxon>
    </lineage>
</organism>
<sequence length="148" mass="15600">MRLLCAVLAALALLTGCTTVTAGTPTMGPVDNEWRNAVIDAVVQLGTALGPVGDAMSSDDYPALQTSCRDLGTYLDTMERKVLPGPDPNVNSALRDGIDGYREVATMCEALTPTSTPADLQQLSIAIDGADKRIKDALKLLGVEIPKR</sequence>
<protein>
    <recommendedName>
        <fullName evidence="4">Lipoprotein</fullName>
    </recommendedName>
</protein>
<keyword evidence="1" id="KW-0732">Signal</keyword>
<dbReference type="AlphaFoldDB" id="A0A1Y0BZG0"/>
<evidence type="ECO:0008006" key="4">
    <source>
        <dbReference type="Google" id="ProtNLM"/>
    </source>
</evidence>
<gene>
    <name evidence="2" type="ORF">BTO20_06350</name>
</gene>
<dbReference type="Proteomes" id="UP000195331">
    <property type="component" value="Chromosome"/>
</dbReference>
<feature type="signal peptide" evidence="1">
    <location>
        <begin position="1"/>
        <end position="22"/>
    </location>
</feature>
<evidence type="ECO:0000313" key="3">
    <source>
        <dbReference type="Proteomes" id="UP000195331"/>
    </source>
</evidence>
<dbReference type="PROSITE" id="PS51257">
    <property type="entry name" value="PROKAR_LIPOPROTEIN"/>
    <property type="match status" value="1"/>
</dbReference>
<evidence type="ECO:0000313" key="2">
    <source>
        <dbReference type="EMBL" id="ART68257.1"/>
    </source>
</evidence>
<accession>A0A1Y0BZG0</accession>
<dbReference type="OrthoDB" id="4628137at2"/>
<feature type="chain" id="PRO_5010983721" description="Lipoprotein" evidence="1">
    <location>
        <begin position="23"/>
        <end position="148"/>
    </location>
</feature>
<keyword evidence="3" id="KW-1185">Reference proteome</keyword>
<dbReference type="RefSeq" id="WP_087074327.1">
    <property type="nucleotide sequence ID" value="NZ_CP020809.1"/>
</dbReference>
<dbReference type="EMBL" id="CP020809">
    <property type="protein sequence ID" value="ART68257.1"/>
    <property type="molecule type" value="Genomic_DNA"/>
</dbReference>
<name>A0A1Y0BZG0_9MYCO</name>
<evidence type="ECO:0000256" key="1">
    <source>
        <dbReference type="SAM" id="SignalP"/>
    </source>
</evidence>
<proteinExistence type="predicted"/>
<dbReference type="KEGG" id="mdx:BTO20_06350"/>
<reference evidence="2 3" key="1">
    <citation type="submission" date="2017-04" db="EMBL/GenBank/DDBJ databases">
        <title>Whole Genome Sequence of 1,4-Dioxane Degrading Bacterium Mycobacterium dioxanotrophicus PH-06.</title>
        <authorList>
            <person name="He Y."/>
        </authorList>
    </citation>
    <scope>NUCLEOTIDE SEQUENCE [LARGE SCALE GENOMIC DNA]</scope>
    <source>
        <strain evidence="2 3">PH-06</strain>
    </source>
</reference>